<feature type="compositionally biased region" description="Polar residues" evidence="4">
    <location>
        <begin position="1028"/>
        <end position="1056"/>
    </location>
</feature>
<comment type="caution">
    <text evidence="6">The sequence shown here is derived from an EMBL/GenBank/DDBJ whole genome shotgun (WGS) entry which is preliminary data.</text>
</comment>
<feature type="domain" description="RRM" evidence="5">
    <location>
        <begin position="550"/>
        <end position="630"/>
    </location>
</feature>
<evidence type="ECO:0000313" key="7">
    <source>
        <dbReference type="Proteomes" id="UP000807342"/>
    </source>
</evidence>
<proteinExistence type="predicted"/>
<evidence type="ECO:0000256" key="2">
    <source>
        <dbReference type="ARBA" id="ARBA00022884"/>
    </source>
</evidence>
<feature type="compositionally biased region" description="Low complexity" evidence="4">
    <location>
        <begin position="845"/>
        <end position="859"/>
    </location>
</feature>
<accession>A0A9P6C6V6</accession>
<feature type="compositionally biased region" description="Polar residues" evidence="4">
    <location>
        <begin position="506"/>
        <end position="520"/>
    </location>
</feature>
<dbReference type="SUPFAM" id="SSF54928">
    <property type="entry name" value="RNA-binding domain, RBD"/>
    <property type="match status" value="2"/>
</dbReference>
<dbReference type="InterPro" id="IPR012677">
    <property type="entry name" value="Nucleotide-bd_a/b_plait_sf"/>
</dbReference>
<evidence type="ECO:0000256" key="4">
    <source>
        <dbReference type="SAM" id="MobiDB-lite"/>
    </source>
</evidence>
<feature type="compositionally biased region" description="Polar residues" evidence="4">
    <location>
        <begin position="1007"/>
        <end position="1020"/>
    </location>
</feature>
<feature type="region of interest" description="Disordered" evidence="4">
    <location>
        <begin position="692"/>
        <end position="715"/>
    </location>
</feature>
<feature type="compositionally biased region" description="Basic and acidic residues" evidence="4">
    <location>
        <begin position="699"/>
        <end position="712"/>
    </location>
</feature>
<gene>
    <name evidence="6" type="ORF">P691DRAFT_770793</name>
</gene>
<feature type="compositionally biased region" description="Polar residues" evidence="4">
    <location>
        <begin position="1"/>
        <end position="11"/>
    </location>
</feature>
<feature type="region of interest" description="Disordered" evidence="4">
    <location>
        <begin position="1"/>
        <end position="52"/>
    </location>
</feature>
<feature type="region of interest" description="Disordered" evidence="4">
    <location>
        <begin position="840"/>
        <end position="862"/>
    </location>
</feature>
<keyword evidence="1" id="KW-0677">Repeat</keyword>
<evidence type="ECO:0000259" key="5">
    <source>
        <dbReference type="PROSITE" id="PS50102"/>
    </source>
</evidence>
<protein>
    <recommendedName>
        <fullName evidence="5">RRM domain-containing protein</fullName>
    </recommendedName>
</protein>
<reference evidence="6" key="1">
    <citation type="submission" date="2020-11" db="EMBL/GenBank/DDBJ databases">
        <authorList>
            <consortium name="DOE Joint Genome Institute"/>
            <person name="Ahrendt S."/>
            <person name="Riley R."/>
            <person name="Andreopoulos W."/>
            <person name="Labutti K."/>
            <person name="Pangilinan J."/>
            <person name="Ruiz-Duenas F.J."/>
            <person name="Barrasa J.M."/>
            <person name="Sanchez-Garcia M."/>
            <person name="Camarero S."/>
            <person name="Miyauchi S."/>
            <person name="Serrano A."/>
            <person name="Linde D."/>
            <person name="Babiker R."/>
            <person name="Drula E."/>
            <person name="Ayuso-Fernandez I."/>
            <person name="Pacheco R."/>
            <person name="Padilla G."/>
            <person name="Ferreira P."/>
            <person name="Barriuso J."/>
            <person name="Kellner H."/>
            <person name="Castanera R."/>
            <person name="Alfaro M."/>
            <person name="Ramirez L."/>
            <person name="Pisabarro A.G."/>
            <person name="Kuo A."/>
            <person name="Tritt A."/>
            <person name="Lipzen A."/>
            <person name="He G."/>
            <person name="Yan M."/>
            <person name="Ng V."/>
            <person name="Cullen D."/>
            <person name="Martin F."/>
            <person name="Rosso M.-N."/>
            <person name="Henrissat B."/>
            <person name="Hibbett D."/>
            <person name="Martinez A.T."/>
            <person name="Grigoriev I.V."/>
        </authorList>
    </citation>
    <scope>NUCLEOTIDE SEQUENCE</scope>
    <source>
        <strain evidence="6">MF-IS2</strain>
    </source>
</reference>
<feature type="domain" description="RRM" evidence="5">
    <location>
        <begin position="60"/>
        <end position="142"/>
    </location>
</feature>
<dbReference type="InterPro" id="IPR035979">
    <property type="entry name" value="RBD_domain_sf"/>
</dbReference>
<feature type="region of interest" description="Disordered" evidence="4">
    <location>
        <begin position="482"/>
        <end position="544"/>
    </location>
</feature>
<dbReference type="GO" id="GO:0003723">
    <property type="term" value="F:RNA binding"/>
    <property type="evidence" value="ECO:0007669"/>
    <property type="project" value="UniProtKB-UniRule"/>
</dbReference>
<dbReference type="SMART" id="SM00360">
    <property type="entry name" value="RRM"/>
    <property type="match status" value="2"/>
</dbReference>
<dbReference type="OrthoDB" id="410044at2759"/>
<keyword evidence="7" id="KW-1185">Reference proteome</keyword>
<evidence type="ECO:0000256" key="3">
    <source>
        <dbReference type="PROSITE-ProRule" id="PRU00176"/>
    </source>
</evidence>
<dbReference type="Gene3D" id="3.30.70.330">
    <property type="match status" value="2"/>
</dbReference>
<sequence length="1063" mass="117010">MPPKHPNQTRAWGTRYDTLPTSPPVSPETERDERQRTAQGTEAPLVSQTVRKDDKLPHDASVFVGSLPSNVDQAELTRLLTGHLSEHAEIKSIKVVRDSKGGVCAFVQCEDAASASAFLQSLQTSHPKPFLGRILRYEPARAFRTLLISYRAPSQVIIPGRFGRTSRSVLELELPHAIRVWKPKNTKYHHIVYNGEATEAERYARALSKDDTASVKEDAVYLHPLKFDAESVIKLAKYFGPLEKVSKLTATHELVKAPSDGDLTCDSYPPPHNLPRSKIMDTNCWEVKWDHRDDCVTALMALRRIPHLSVSWAHQLQGQHIEQLCHLQGYQQSLNHIPSTQPRIDRFQRYTAPGFASPPGLTPVQGVQPPSAVFGDHHTILQHDRVEESPNWVNPTAPPGLGCKPPSTVGVPLVEMDDQPNPLVTTKIDWADAHFTSFIDSEYDSKIDWSAWGGSTRFEKDIRSPCIIASHSACEVLSPQRTRGSPVRVDDIPTPGLVMSPPTPRTALSQTPVTPINQTREPPLSGYGIKTDGREQGDNTSRTAKQFDPTTLFVGGLEMYGPGAWTDEKVKSFFGRFGGLEYARVVRPPNGNTAFAFVKYNNTDSPARAILEEHNRVYAGRALKVQLRDVNPPRSPWKHARGRGRFSYYHSSRKTTFPQRAAGNLVKHETTQGLRLASGNVETNKADLSNSSSAIETDDVYHHSPPIDKQKPDGPMARVLENTQNEKYREWYDAPFTGSSPESGGAFGSAAIPLAASGMPYQLPGYYPMSWVPPCAQPGHYQMPYYGPYPGYPLPTAPIQPYSTTPPGSDINGTTAGGHPWPGTMYHPYAPYFGPSPRLTVGQVPPASNQASQSSQGPSRAPLVPSGFIHNDQGTLIAVYPPEALDQYMAGQNAGFNGGSNPSISTQSISATGAWSSGQTLPGSASNYSIVSHVGNNLPRLYPVPTNPPWNPMPPPFVHMPPGLVTNPALSTYSVNATSRSDEDQGDTNSPSSNLGRKQANRRDFTHQNINRSSRTINSRNGRDHIHNQNLAGNTEGVNPHYRNSQAMNAPEWNQWTRRRGSR</sequence>
<dbReference type="Proteomes" id="UP000807342">
    <property type="component" value="Unassembled WGS sequence"/>
</dbReference>
<feature type="region of interest" description="Disordered" evidence="4">
    <location>
        <begin position="977"/>
        <end position="1063"/>
    </location>
</feature>
<evidence type="ECO:0000256" key="1">
    <source>
        <dbReference type="ARBA" id="ARBA00022737"/>
    </source>
</evidence>
<dbReference type="Pfam" id="PF00076">
    <property type="entry name" value="RRM_1"/>
    <property type="match status" value="2"/>
</dbReference>
<dbReference type="CDD" id="cd00590">
    <property type="entry name" value="RRM_SF"/>
    <property type="match status" value="1"/>
</dbReference>
<dbReference type="EMBL" id="MU151056">
    <property type="protein sequence ID" value="KAF9454072.1"/>
    <property type="molecule type" value="Genomic_DNA"/>
</dbReference>
<dbReference type="AlphaFoldDB" id="A0A9P6C6V6"/>
<dbReference type="InterPro" id="IPR000504">
    <property type="entry name" value="RRM_dom"/>
</dbReference>
<keyword evidence="2 3" id="KW-0694">RNA-binding</keyword>
<feature type="compositionally biased region" description="Polar residues" evidence="4">
    <location>
        <begin position="987"/>
        <end position="996"/>
    </location>
</feature>
<dbReference type="PROSITE" id="PS50102">
    <property type="entry name" value="RRM"/>
    <property type="match status" value="2"/>
</dbReference>
<name>A0A9P6C6V6_9AGAR</name>
<organism evidence="6 7">
    <name type="scientific">Macrolepiota fuliginosa MF-IS2</name>
    <dbReference type="NCBI Taxonomy" id="1400762"/>
    <lineage>
        <taxon>Eukaryota</taxon>
        <taxon>Fungi</taxon>
        <taxon>Dikarya</taxon>
        <taxon>Basidiomycota</taxon>
        <taxon>Agaricomycotina</taxon>
        <taxon>Agaricomycetes</taxon>
        <taxon>Agaricomycetidae</taxon>
        <taxon>Agaricales</taxon>
        <taxon>Agaricineae</taxon>
        <taxon>Agaricaceae</taxon>
        <taxon>Macrolepiota</taxon>
    </lineage>
</organism>
<evidence type="ECO:0000313" key="6">
    <source>
        <dbReference type="EMBL" id="KAF9454072.1"/>
    </source>
</evidence>
<dbReference type="PANTHER" id="PTHR24012">
    <property type="entry name" value="RNA BINDING PROTEIN"/>
    <property type="match status" value="1"/>
</dbReference>